<keyword evidence="5" id="KW-1185">Reference proteome</keyword>
<evidence type="ECO:0000256" key="2">
    <source>
        <dbReference type="SAM" id="MobiDB-lite"/>
    </source>
</evidence>
<evidence type="ECO:0000256" key="1">
    <source>
        <dbReference type="SAM" id="Coils"/>
    </source>
</evidence>
<keyword evidence="3" id="KW-0812">Transmembrane</keyword>
<feature type="compositionally biased region" description="Basic and acidic residues" evidence="2">
    <location>
        <begin position="69"/>
        <end position="83"/>
    </location>
</feature>
<feature type="coiled-coil region" evidence="1">
    <location>
        <begin position="8"/>
        <end position="35"/>
    </location>
</feature>
<protein>
    <recommendedName>
        <fullName evidence="6">MotA/TolQ/ExbB proton channel domain-containing protein</fullName>
    </recommendedName>
</protein>
<keyword evidence="1" id="KW-0175">Coiled coil</keyword>
<feature type="transmembrane region" description="Helical" evidence="3">
    <location>
        <begin position="330"/>
        <end position="351"/>
    </location>
</feature>
<keyword evidence="3" id="KW-0472">Membrane</keyword>
<feature type="transmembrane region" description="Helical" evidence="3">
    <location>
        <begin position="248"/>
        <end position="268"/>
    </location>
</feature>
<evidence type="ECO:0008006" key="6">
    <source>
        <dbReference type="Google" id="ProtNLM"/>
    </source>
</evidence>
<feature type="transmembrane region" description="Helical" evidence="3">
    <location>
        <begin position="288"/>
        <end position="309"/>
    </location>
</feature>
<proteinExistence type="predicted"/>
<sequence length="395" mass="42950">MAASTDTIQILLRQRQELRQALLDLREEIETLDASSLDLVNKNIKQQKVLPVTNEKSLETDNANQLETSGEKPDAPITDHSDPIPDPSQSSKATNEDLVKPTLFEQDNTNTNTEEPPGELSETKPGSTSPDPAKTKPVAPPVPPPKPVEKEVVVQGNNPLINDDELSRLLANAKSLSVFFLEHPSVAKPVHLAALDVAISSYEAAEPANSLNDYHGLQNAYRAVASQAYAHQKINGKTLIDSRTGARLLWIMPLCIAALVLVVFPLLLFSRTMANEMFITDFAADLVWVFGASSAFLWGTVGVLTLMTLKIALLVRRREYDADIRYSSALHGALGGIMGCSCFLVLEIWVPTSNVAAEFGLNLAAFAVGMTASIIFALVQRAISFVVNILEPDKK</sequence>
<dbReference type="EMBL" id="CP098747">
    <property type="protein sequence ID" value="USG59988.1"/>
    <property type="molecule type" value="Genomic_DNA"/>
</dbReference>
<evidence type="ECO:0000256" key="3">
    <source>
        <dbReference type="SAM" id="Phobius"/>
    </source>
</evidence>
<feature type="transmembrane region" description="Helical" evidence="3">
    <location>
        <begin position="363"/>
        <end position="390"/>
    </location>
</feature>
<evidence type="ECO:0000313" key="5">
    <source>
        <dbReference type="Proteomes" id="UP001056291"/>
    </source>
</evidence>
<feature type="compositionally biased region" description="Polar residues" evidence="2">
    <location>
        <begin position="105"/>
        <end position="114"/>
    </location>
</feature>
<name>A0ABY4VYS9_9PROT</name>
<feature type="region of interest" description="Disordered" evidence="2">
    <location>
        <begin position="53"/>
        <end position="148"/>
    </location>
</feature>
<accession>A0ABY4VYS9</accession>
<keyword evidence="3" id="KW-1133">Transmembrane helix</keyword>
<reference evidence="4" key="1">
    <citation type="submission" date="2022-06" db="EMBL/GenBank/DDBJ databases">
        <title>Sneathiella actinostolidae sp. nov., isolated from a sea anemonein the Western Pacific Ocean.</title>
        <authorList>
            <person name="Wei M.J."/>
        </authorList>
    </citation>
    <scope>NUCLEOTIDE SEQUENCE</scope>
    <source>
        <strain evidence="4">PHK-P5</strain>
    </source>
</reference>
<dbReference type="Proteomes" id="UP001056291">
    <property type="component" value="Chromosome"/>
</dbReference>
<gene>
    <name evidence="4" type="ORF">NBZ79_12450</name>
</gene>
<organism evidence="4 5">
    <name type="scientific">Sneathiella marina</name>
    <dbReference type="NCBI Taxonomy" id="2950108"/>
    <lineage>
        <taxon>Bacteria</taxon>
        <taxon>Pseudomonadati</taxon>
        <taxon>Pseudomonadota</taxon>
        <taxon>Alphaproteobacteria</taxon>
        <taxon>Sneathiellales</taxon>
        <taxon>Sneathiellaceae</taxon>
        <taxon>Sneathiella</taxon>
    </lineage>
</organism>
<evidence type="ECO:0000313" key="4">
    <source>
        <dbReference type="EMBL" id="USG59988.1"/>
    </source>
</evidence>
<dbReference type="RefSeq" id="WP_251932772.1">
    <property type="nucleotide sequence ID" value="NZ_CP098747.1"/>
</dbReference>